<dbReference type="PROSITE" id="PS50893">
    <property type="entry name" value="ABC_TRANSPORTER_2"/>
    <property type="match status" value="1"/>
</dbReference>
<evidence type="ECO:0000256" key="2">
    <source>
        <dbReference type="ARBA" id="ARBA00022448"/>
    </source>
</evidence>
<keyword evidence="3" id="KW-0547">Nucleotide-binding</keyword>
<proteinExistence type="inferred from homology"/>
<name>A0ABU0S439_9HYPH</name>
<evidence type="ECO:0000313" key="7">
    <source>
        <dbReference type="Proteomes" id="UP001237780"/>
    </source>
</evidence>
<dbReference type="RefSeq" id="WP_307276285.1">
    <property type="nucleotide sequence ID" value="NZ_JAUSZT010000002.1"/>
</dbReference>
<comment type="caution">
    <text evidence="6">The sequence shown here is derived from an EMBL/GenBank/DDBJ whole genome shotgun (WGS) entry which is preliminary data.</text>
</comment>
<evidence type="ECO:0000259" key="5">
    <source>
        <dbReference type="PROSITE" id="PS50893"/>
    </source>
</evidence>
<evidence type="ECO:0000256" key="1">
    <source>
        <dbReference type="ARBA" id="ARBA00005417"/>
    </source>
</evidence>
<dbReference type="PANTHER" id="PTHR42788">
    <property type="entry name" value="TAURINE IMPORT ATP-BINDING PROTEIN-RELATED"/>
    <property type="match status" value="1"/>
</dbReference>
<sequence>MNKHPHVGAATELKIDIKEKSFRSSNGEAITVLQNLHFEVAQNEFACIVGPSGCGKTTTLRILLGLDTDYRGTMQLSGLAHPRIGVVFQEPLLLPWRSVEQNVRLALPDHLKDTNLDALFSTLGLSRMRTFYPGELSLGLARRAAIARALAIEPDILVLDEPFVSLDEPTAQQLRHLLMGVWAERPTTALMVTHNIREAILLSDRIIVLSDRPAHVIGTFDIKLPRQSRTEQAKRDILRSFLDRYPGGGA</sequence>
<evidence type="ECO:0000256" key="3">
    <source>
        <dbReference type="ARBA" id="ARBA00022741"/>
    </source>
</evidence>
<dbReference type="InterPro" id="IPR050166">
    <property type="entry name" value="ABC_transporter_ATP-bind"/>
</dbReference>
<dbReference type="GO" id="GO:0005524">
    <property type="term" value="F:ATP binding"/>
    <property type="evidence" value="ECO:0007669"/>
    <property type="project" value="UniProtKB-KW"/>
</dbReference>
<feature type="domain" description="ABC transporter" evidence="5">
    <location>
        <begin position="17"/>
        <end position="236"/>
    </location>
</feature>
<dbReference type="InterPro" id="IPR003593">
    <property type="entry name" value="AAA+_ATPase"/>
</dbReference>
<keyword evidence="4 6" id="KW-0067">ATP-binding</keyword>
<gene>
    <name evidence="6" type="ORF">QFZ34_000448</name>
</gene>
<protein>
    <submittedName>
        <fullName evidence="6">NitT/TauT family transport system ATP-binding protein</fullName>
    </submittedName>
</protein>
<dbReference type="SUPFAM" id="SSF52540">
    <property type="entry name" value="P-loop containing nucleoside triphosphate hydrolases"/>
    <property type="match status" value="1"/>
</dbReference>
<keyword evidence="7" id="KW-1185">Reference proteome</keyword>
<accession>A0ABU0S439</accession>
<dbReference type="Proteomes" id="UP001237780">
    <property type="component" value="Unassembled WGS sequence"/>
</dbReference>
<reference evidence="6 7" key="1">
    <citation type="submission" date="2023-07" db="EMBL/GenBank/DDBJ databases">
        <title>Comparative genomics of wheat-associated soil bacteria to identify genetic determinants of phenazine resistance.</title>
        <authorList>
            <person name="Mouncey N."/>
        </authorList>
    </citation>
    <scope>NUCLEOTIDE SEQUENCE [LARGE SCALE GENOMIC DNA]</scope>
    <source>
        <strain evidence="6 7">W4I11</strain>
    </source>
</reference>
<evidence type="ECO:0000256" key="4">
    <source>
        <dbReference type="ARBA" id="ARBA00022840"/>
    </source>
</evidence>
<organism evidence="6 7">
    <name type="scientific">Phyllobacterium ifriqiyense</name>
    <dbReference type="NCBI Taxonomy" id="314238"/>
    <lineage>
        <taxon>Bacteria</taxon>
        <taxon>Pseudomonadati</taxon>
        <taxon>Pseudomonadota</taxon>
        <taxon>Alphaproteobacteria</taxon>
        <taxon>Hyphomicrobiales</taxon>
        <taxon>Phyllobacteriaceae</taxon>
        <taxon>Phyllobacterium</taxon>
    </lineage>
</organism>
<dbReference type="InterPro" id="IPR027417">
    <property type="entry name" value="P-loop_NTPase"/>
</dbReference>
<dbReference type="Gene3D" id="3.40.50.300">
    <property type="entry name" value="P-loop containing nucleotide triphosphate hydrolases"/>
    <property type="match status" value="1"/>
</dbReference>
<evidence type="ECO:0000313" key="6">
    <source>
        <dbReference type="EMBL" id="MDQ0995271.1"/>
    </source>
</evidence>
<keyword evidence="2" id="KW-0813">Transport</keyword>
<dbReference type="EMBL" id="JAUSZT010000002">
    <property type="protein sequence ID" value="MDQ0995271.1"/>
    <property type="molecule type" value="Genomic_DNA"/>
</dbReference>
<dbReference type="InterPro" id="IPR003439">
    <property type="entry name" value="ABC_transporter-like_ATP-bd"/>
</dbReference>
<dbReference type="SMART" id="SM00382">
    <property type="entry name" value="AAA"/>
    <property type="match status" value="1"/>
</dbReference>
<comment type="similarity">
    <text evidence="1">Belongs to the ABC transporter superfamily.</text>
</comment>
<dbReference type="Pfam" id="PF00005">
    <property type="entry name" value="ABC_tran"/>
    <property type="match status" value="1"/>
</dbReference>
<dbReference type="PANTHER" id="PTHR42788:SF19">
    <property type="entry name" value="ALIPHATIC SULFONATES IMPORT ATP-BINDING PROTEIN SSUB 2"/>
    <property type="match status" value="1"/>
</dbReference>